<name>A0AAV4WSH1_CAEEX</name>
<gene>
    <name evidence="1" type="ORF">CEXT_90051</name>
</gene>
<proteinExistence type="predicted"/>
<dbReference type="AlphaFoldDB" id="A0AAV4WSH1"/>
<keyword evidence="2" id="KW-1185">Reference proteome</keyword>
<evidence type="ECO:0000313" key="1">
    <source>
        <dbReference type="EMBL" id="GIY85224.1"/>
    </source>
</evidence>
<dbReference type="EMBL" id="BPLR01016626">
    <property type="protein sequence ID" value="GIY85224.1"/>
    <property type="molecule type" value="Genomic_DNA"/>
</dbReference>
<comment type="caution">
    <text evidence="1">The sequence shown here is derived from an EMBL/GenBank/DDBJ whole genome shotgun (WGS) entry which is preliminary data.</text>
</comment>
<evidence type="ECO:0000313" key="2">
    <source>
        <dbReference type="Proteomes" id="UP001054945"/>
    </source>
</evidence>
<organism evidence="1 2">
    <name type="scientific">Caerostris extrusa</name>
    <name type="common">Bark spider</name>
    <name type="synonym">Caerostris bankana</name>
    <dbReference type="NCBI Taxonomy" id="172846"/>
    <lineage>
        <taxon>Eukaryota</taxon>
        <taxon>Metazoa</taxon>
        <taxon>Ecdysozoa</taxon>
        <taxon>Arthropoda</taxon>
        <taxon>Chelicerata</taxon>
        <taxon>Arachnida</taxon>
        <taxon>Araneae</taxon>
        <taxon>Araneomorphae</taxon>
        <taxon>Entelegynae</taxon>
        <taxon>Araneoidea</taxon>
        <taxon>Araneidae</taxon>
        <taxon>Caerostris</taxon>
    </lineage>
</organism>
<dbReference type="Proteomes" id="UP001054945">
    <property type="component" value="Unassembled WGS sequence"/>
</dbReference>
<sequence length="113" mass="12734">MSCARQSTVHMGVGSKARQVFCGLYRWGKASPDQDVCMCVCRGSCAYAPLKMRNKIIIISFIKSSKDNDTNTVHYLVNKVRLKTAVFKTGVRSFPKWRKTAFIVTNPLVDNLE</sequence>
<reference evidence="1 2" key="1">
    <citation type="submission" date="2021-06" db="EMBL/GenBank/DDBJ databases">
        <title>Caerostris extrusa draft genome.</title>
        <authorList>
            <person name="Kono N."/>
            <person name="Arakawa K."/>
        </authorList>
    </citation>
    <scope>NUCLEOTIDE SEQUENCE [LARGE SCALE GENOMIC DNA]</scope>
</reference>
<protein>
    <submittedName>
        <fullName evidence="1">Uncharacterized protein</fullName>
    </submittedName>
</protein>
<accession>A0AAV4WSH1</accession>